<evidence type="ECO:0000256" key="4">
    <source>
        <dbReference type="ARBA" id="ARBA00023136"/>
    </source>
</evidence>
<comment type="subcellular location">
    <subcellularLocation>
        <location evidence="1">Membrane</location>
        <topology evidence="1">Multi-pass membrane protein</topology>
    </subcellularLocation>
</comment>
<dbReference type="InterPro" id="IPR018086">
    <property type="entry name" value="NADH_UbQ_OxRdtase_su1_CS"/>
</dbReference>
<dbReference type="GO" id="GO:0003954">
    <property type="term" value="F:NADH dehydrogenase activity"/>
    <property type="evidence" value="ECO:0007669"/>
    <property type="project" value="TreeGrafter"/>
</dbReference>
<organism evidence="7">
    <name type="scientific">Candidatus Methanomethylicus mesodigestus</name>
    <dbReference type="NCBI Taxonomy" id="1867258"/>
    <lineage>
        <taxon>Archaea</taxon>
        <taxon>Thermoproteota</taxon>
        <taxon>Methanosuratincolia</taxon>
        <taxon>Candidatus Methanomethylicales</taxon>
        <taxon>Candidatus Methanomethylicaceae</taxon>
        <taxon>Candidatus Methanomethylicus</taxon>
    </lineage>
</organism>
<dbReference type="HAMAP" id="MF_01350">
    <property type="entry name" value="NDH1_NuoH"/>
    <property type="match status" value="1"/>
</dbReference>
<sequence>MHGPAPGAGKRRRGHQAHSQASRGVTQIIAFEIFELLVFPGIAFMVLMGFLFEWVDRKFFARIQSRYGPLYTGPVGILQPFADFVKLLSKEDMVPRACDRGLFTFVPILYATLPLTALFLIPIASEAGLVEFDGDLILLIFIFGMTTIAVFLAGWSSMSRFSILGSVRSVLQMLSYEIPLGLVLIGPAIATKSLSIGEIVRWQASNGAWFLWLQPIGFAILVICLLAELELIPFDIPEAETEIVAGWRTEFSGRKLAMFRLGRDLEIVLAASVVASIYLGGAQAIGPIPPAFSFILKALGALLIFSFTRALFARLRIDQMITGMWKFLLPLAIAQVALLQIELGAFG</sequence>
<feature type="transmembrane region" description="Helical" evidence="6">
    <location>
        <begin position="28"/>
        <end position="52"/>
    </location>
</feature>
<dbReference type="PROSITE" id="PS00668">
    <property type="entry name" value="COMPLEX1_ND1_2"/>
    <property type="match status" value="1"/>
</dbReference>
<reference evidence="7" key="1">
    <citation type="journal article" date="2020" name="mSystems">
        <title>Genome- and Community-Level Interaction Insights into Carbon Utilization and Element Cycling Functions of Hydrothermarchaeota in Hydrothermal Sediment.</title>
        <authorList>
            <person name="Zhou Z."/>
            <person name="Liu Y."/>
            <person name="Xu W."/>
            <person name="Pan J."/>
            <person name="Luo Z.H."/>
            <person name="Li M."/>
        </authorList>
    </citation>
    <scope>NUCLEOTIDE SEQUENCE [LARGE SCALE GENOMIC DNA]</scope>
    <source>
        <strain evidence="7">SpSt-468</strain>
    </source>
</reference>
<feature type="transmembrane region" description="Helical" evidence="6">
    <location>
        <begin position="265"/>
        <end position="285"/>
    </location>
</feature>
<evidence type="ECO:0000256" key="1">
    <source>
        <dbReference type="ARBA" id="ARBA00004141"/>
    </source>
</evidence>
<keyword evidence="2 6" id="KW-0812">Transmembrane</keyword>
<proteinExistence type="inferred from homology"/>
<dbReference type="InterPro" id="IPR001694">
    <property type="entry name" value="NADH_UbQ_OxRdtase_su1/FPO"/>
</dbReference>
<evidence type="ECO:0000256" key="5">
    <source>
        <dbReference type="SAM" id="MobiDB-lite"/>
    </source>
</evidence>
<evidence type="ECO:0000256" key="6">
    <source>
        <dbReference type="SAM" id="Phobius"/>
    </source>
</evidence>
<feature type="region of interest" description="Disordered" evidence="5">
    <location>
        <begin position="1"/>
        <end position="20"/>
    </location>
</feature>
<dbReference type="PANTHER" id="PTHR11432:SF3">
    <property type="entry name" value="NADH-UBIQUINONE OXIDOREDUCTASE CHAIN 1"/>
    <property type="match status" value="1"/>
</dbReference>
<feature type="transmembrane region" description="Helical" evidence="6">
    <location>
        <begin position="209"/>
        <end position="227"/>
    </location>
</feature>
<evidence type="ECO:0000313" key="7">
    <source>
        <dbReference type="EMBL" id="HFK19667.1"/>
    </source>
</evidence>
<feature type="transmembrane region" description="Helical" evidence="6">
    <location>
        <begin position="136"/>
        <end position="158"/>
    </location>
</feature>
<evidence type="ECO:0000256" key="3">
    <source>
        <dbReference type="ARBA" id="ARBA00022989"/>
    </source>
</evidence>
<feature type="transmembrane region" description="Helical" evidence="6">
    <location>
        <begin position="102"/>
        <end position="124"/>
    </location>
</feature>
<dbReference type="GO" id="GO:0016020">
    <property type="term" value="C:membrane"/>
    <property type="evidence" value="ECO:0007669"/>
    <property type="project" value="UniProtKB-SubCell"/>
</dbReference>
<keyword evidence="3 6" id="KW-1133">Transmembrane helix</keyword>
<feature type="transmembrane region" description="Helical" evidence="6">
    <location>
        <begin position="291"/>
        <end position="312"/>
    </location>
</feature>
<protein>
    <submittedName>
        <fullName evidence="7">NADH-quinone oxidoreductase subunit H</fullName>
    </submittedName>
</protein>
<accession>A0A7C3F9D1</accession>
<keyword evidence="4 6" id="KW-0472">Membrane</keyword>
<dbReference type="GO" id="GO:0009060">
    <property type="term" value="P:aerobic respiration"/>
    <property type="evidence" value="ECO:0007669"/>
    <property type="project" value="TreeGrafter"/>
</dbReference>
<dbReference type="Pfam" id="PF00146">
    <property type="entry name" value="NADHdh"/>
    <property type="match status" value="1"/>
</dbReference>
<evidence type="ECO:0000256" key="2">
    <source>
        <dbReference type="ARBA" id="ARBA00022692"/>
    </source>
</evidence>
<comment type="caution">
    <text evidence="7">The sequence shown here is derived from an EMBL/GenBank/DDBJ whole genome shotgun (WGS) entry which is preliminary data.</text>
</comment>
<feature type="transmembrane region" description="Helical" evidence="6">
    <location>
        <begin position="170"/>
        <end position="189"/>
    </location>
</feature>
<name>A0A7C3F9D1_9CREN</name>
<dbReference type="EMBL" id="DSTX01000001">
    <property type="protein sequence ID" value="HFK19667.1"/>
    <property type="molecule type" value="Genomic_DNA"/>
</dbReference>
<dbReference type="AlphaFoldDB" id="A0A7C3F9D1"/>
<gene>
    <name evidence="7" type="ORF">ENS19_00085</name>
</gene>
<dbReference type="PANTHER" id="PTHR11432">
    <property type="entry name" value="NADH DEHYDROGENASE SUBUNIT 1"/>
    <property type="match status" value="1"/>
</dbReference>